<evidence type="ECO:0000313" key="9">
    <source>
        <dbReference type="Proteomes" id="UP000002931"/>
    </source>
</evidence>
<dbReference type="Gene3D" id="1.20.120.530">
    <property type="entry name" value="GntR ligand-binding domain-like"/>
    <property type="match status" value="1"/>
</dbReference>
<keyword evidence="3" id="KW-0238">DNA-binding</keyword>
<reference evidence="8 9" key="1">
    <citation type="journal article" date="2010" name="J. Bacteriol.">
        <title>Genome sequences of Pelagibaca bermudensis HTCC2601T and Maritimibacter alkaliphilus HTCC2654T, the type strains of two marine Roseobacter genera.</title>
        <authorList>
            <person name="Thrash J.C."/>
            <person name="Cho J.C."/>
            <person name="Ferriera S."/>
            <person name="Johnson J."/>
            <person name="Vergin K.L."/>
            <person name="Giovannoni S.J."/>
        </authorList>
    </citation>
    <scope>NUCLEOTIDE SEQUENCE [LARGE SCALE GENOMIC DNA]</scope>
    <source>
        <strain evidence="8 9">HTCC2654</strain>
    </source>
</reference>
<evidence type="ECO:0000259" key="7">
    <source>
        <dbReference type="PROSITE" id="PS50949"/>
    </source>
</evidence>
<dbReference type="InterPro" id="IPR036390">
    <property type="entry name" value="WH_DNA-bd_sf"/>
</dbReference>
<proteinExistence type="predicted"/>
<evidence type="ECO:0000313" key="8">
    <source>
        <dbReference type="EMBL" id="EAQ11328.1"/>
    </source>
</evidence>
<dbReference type="PRINTS" id="PR00035">
    <property type="entry name" value="HTHGNTR"/>
</dbReference>
<keyword evidence="8" id="KW-0670">Pyruvate</keyword>
<dbReference type="GO" id="GO:0003700">
    <property type="term" value="F:DNA-binding transcription factor activity"/>
    <property type="evidence" value="ECO:0007669"/>
    <property type="project" value="InterPro"/>
</dbReference>
<comment type="caution">
    <text evidence="8">The sequence shown here is derived from an EMBL/GenBank/DDBJ whole genome shotgun (WGS) entry which is preliminary data.</text>
</comment>
<dbReference type="Gene3D" id="1.10.10.10">
    <property type="entry name" value="Winged helix-like DNA-binding domain superfamily/Winged helix DNA-binding domain"/>
    <property type="match status" value="1"/>
</dbReference>
<dbReference type="InterPro" id="IPR011711">
    <property type="entry name" value="GntR_C"/>
</dbReference>
<dbReference type="STRING" id="314271.RB2654_23238"/>
<keyword evidence="9" id="KW-1185">Reference proteome</keyword>
<comment type="function">
    <text evidence="5">Transcriptional repressor for the pyruvate dehydrogenase complex genes aceEF and lpd.</text>
</comment>
<dbReference type="SUPFAM" id="SSF48008">
    <property type="entry name" value="GntR ligand-binding domain-like"/>
    <property type="match status" value="1"/>
</dbReference>
<dbReference type="SMART" id="SM00895">
    <property type="entry name" value="FCD"/>
    <property type="match status" value="1"/>
</dbReference>
<dbReference type="CDD" id="cd07377">
    <property type="entry name" value="WHTH_GntR"/>
    <property type="match status" value="1"/>
</dbReference>
<accession>A3VK23</accession>
<keyword evidence="4" id="KW-0804">Transcription</keyword>
<dbReference type="EMBL" id="AAMT01000016">
    <property type="protein sequence ID" value="EAQ11328.1"/>
    <property type="molecule type" value="Genomic_DNA"/>
</dbReference>
<evidence type="ECO:0000256" key="3">
    <source>
        <dbReference type="ARBA" id="ARBA00023125"/>
    </source>
</evidence>
<keyword evidence="2" id="KW-0805">Transcription regulation</keyword>
<dbReference type="PANTHER" id="PTHR43537">
    <property type="entry name" value="TRANSCRIPTIONAL REGULATOR, GNTR FAMILY"/>
    <property type="match status" value="1"/>
</dbReference>
<dbReference type="AlphaFoldDB" id="A3VK23"/>
<feature type="domain" description="HTH gntR-type" evidence="7">
    <location>
        <begin position="13"/>
        <end position="81"/>
    </location>
</feature>
<dbReference type="SMART" id="SM00345">
    <property type="entry name" value="HTH_GNTR"/>
    <property type="match status" value="1"/>
</dbReference>
<dbReference type="Pfam" id="PF07729">
    <property type="entry name" value="FCD"/>
    <property type="match status" value="1"/>
</dbReference>
<dbReference type="SUPFAM" id="SSF46785">
    <property type="entry name" value="Winged helix' DNA-binding domain"/>
    <property type="match status" value="1"/>
</dbReference>
<protein>
    <recommendedName>
        <fullName evidence="6">Pyruvate dehydrogenase complex repressor</fullName>
    </recommendedName>
</protein>
<name>A3VK23_9RHOB</name>
<dbReference type="InterPro" id="IPR000524">
    <property type="entry name" value="Tscrpt_reg_HTH_GntR"/>
</dbReference>
<dbReference type="OrthoDB" id="5450856at2"/>
<dbReference type="GO" id="GO:0003677">
    <property type="term" value="F:DNA binding"/>
    <property type="evidence" value="ECO:0007669"/>
    <property type="project" value="UniProtKB-KW"/>
</dbReference>
<dbReference type="HOGENOM" id="CLU_017584_9_1_5"/>
<evidence type="ECO:0000256" key="2">
    <source>
        <dbReference type="ARBA" id="ARBA00023015"/>
    </source>
</evidence>
<evidence type="ECO:0000256" key="1">
    <source>
        <dbReference type="ARBA" id="ARBA00022491"/>
    </source>
</evidence>
<dbReference type="Proteomes" id="UP000002931">
    <property type="component" value="Unassembled WGS sequence"/>
</dbReference>
<dbReference type="InterPro" id="IPR036388">
    <property type="entry name" value="WH-like_DNA-bd_sf"/>
</dbReference>
<dbReference type="PROSITE" id="PS50949">
    <property type="entry name" value="HTH_GNTR"/>
    <property type="match status" value="1"/>
</dbReference>
<dbReference type="PANTHER" id="PTHR43537:SF34">
    <property type="entry name" value="PYRUVATE DEHYDROGENASE COMPLEX REPRESSOR"/>
    <property type="match status" value="1"/>
</dbReference>
<organism evidence="8 9">
    <name type="scientific">Maritimibacter alkaliphilus HTCC2654</name>
    <dbReference type="NCBI Taxonomy" id="314271"/>
    <lineage>
        <taxon>Bacteria</taxon>
        <taxon>Pseudomonadati</taxon>
        <taxon>Pseudomonadota</taxon>
        <taxon>Alphaproteobacteria</taxon>
        <taxon>Rhodobacterales</taxon>
        <taxon>Roseobacteraceae</taxon>
        <taxon>Maritimibacter</taxon>
    </lineage>
</organism>
<sequence>MPTTDLFEPIASESVVDLVTGQIESMIIQGVLREGMRLPSERELSERFDVSRPKVRDALKRLEGQGLVNVRHGDGTFVAKLTGEAMSPALIDLYARHGQAFYDYLEYRREQEAFAARAAALRATRSDKDAIEALIGELDQAHRDHDDDASARADLKFHGAVVNASHNAMLIHMMTSIYDLTRRGLFYNRKYLRAVDGTGDMLLDQHHRIAEAVLAGDPDRAEAAAREHLTFVETSFREGTARERREDFAQKRRIASSLP</sequence>
<evidence type="ECO:0000256" key="5">
    <source>
        <dbReference type="ARBA" id="ARBA00037357"/>
    </source>
</evidence>
<evidence type="ECO:0000256" key="6">
    <source>
        <dbReference type="ARBA" id="ARBA00039592"/>
    </source>
</evidence>
<dbReference type="Pfam" id="PF00392">
    <property type="entry name" value="GntR"/>
    <property type="match status" value="1"/>
</dbReference>
<evidence type="ECO:0000256" key="4">
    <source>
        <dbReference type="ARBA" id="ARBA00023163"/>
    </source>
</evidence>
<keyword evidence="1" id="KW-0678">Repressor</keyword>
<dbReference type="RefSeq" id="WP_008327498.1">
    <property type="nucleotide sequence ID" value="NZ_AAMT01000016.1"/>
</dbReference>
<dbReference type="InterPro" id="IPR008920">
    <property type="entry name" value="TF_FadR/GntR_C"/>
</dbReference>
<gene>
    <name evidence="8" type="ORF">RB2654_23238</name>
</gene>